<dbReference type="SUPFAM" id="SSF46785">
    <property type="entry name" value="Winged helix' DNA-binding domain"/>
    <property type="match status" value="1"/>
</dbReference>
<sequence length="293" mass="32562">MEFRYLATFQTIVREGSFTRAAEALSYAPSTITLHMQHLETELGFKLFVRQGKRIQLSTAGQALYEQIDVLLQQARTLEQTMREIAAGETGSLRIGAIEPVASWCLMPLLAQFCQEYPNMHVALEVTGTRFICQRVAKGQLEIGLCSPPPAELGLTFEPLLFEPIALLIPTTHPLAQVQQVTPADLCNQRLLLTGQYCAYRETIEYFFTQHGLTTRPYMEISSFDALKQGVQAGIGIAIVPARAVTPAPEGTVLRSLSEFSLTLPVGLIRSPQHYVSRPILEKLIMELRTRAG</sequence>
<dbReference type="InterPro" id="IPR005119">
    <property type="entry name" value="LysR_subst-bd"/>
</dbReference>
<dbReference type="InterPro" id="IPR036388">
    <property type="entry name" value="WH-like_DNA-bd_sf"/>
</dbReference>
<dbReference type="SUPFAM" id="SSF53850">
    <property type="entry name" value="Periplasmic binding protein-like II"/>
    <property type="match status" value="1"/>
</dbReference>
<dbReference type="GO" id="GO:0003700">
    <property type="term" value="F:DNA-binding transcription factor activity"/>
    <property type="evidence" value="ECO:0007669"/>
    <property type="project" value="InterPro"/>
</dbReference>
<dbReference type="InterPro" id="IPR000847">
    <property type="entry name" value="LysR_HTH_N"/>
</dbReference>
<dbReference type="CDD" id="cd05466">
    <property type="entry name" value="PBP2_LTTR_substrate"/>
    <property type="match status" value="1"/>
</dbReference>
<keyword evidence="7" id="KW-1185">Reference proteome</keyword>
<dbReference type="RefSeq" id="WP_220191740.1">
    <property type="nucleotide sequence ID" value="NZ_BNJF01000001.1"/>
</dbReference>
<comment type="similarity">
    <text evidence="1">Belongs to the LysR transcriptional regulatory family.</text>
</comment>
<keyword evidence="4" id="KW-0804">Transcription</keyword>
<dbReference type="Pfam" id="PF00126">
    <property type="entry name" value="HTH_1"/>
    <property type="match status" value="1"/>
</dbReference>
<keyword evidence="3" id="KW-0238">DNA-binding</keyword>
<name>A0A8J3MMZ3_9CHLR</name>
<evidence type="ECO:0000259" key="5">
    <source>
        <dbReference type="PROSITE" id="PS50931"/>
    </source>
</evidence>
<dbReference type="FunFam" id="1.10.10.10:FF:000001">
    <property type="entry name" value="LysR family transcriptional regulator"/>
    <property type="match status" value="1"/>
</dbReference>
<dbReference type="EMBL" id="BNJF01000001">
    <property type="protein sequence ID" value="GHO42162.1"/>
    <property type="molecule type" value="Genomic_DNA"/>
</dbReference>
<comment type="caution">
    <text evidence="6">The sequence shown here is derived from an EMBL/GenBank/DDBJ whole genome shotgun (WGS) entry which is preliminary data.</text>
</comment>
<dbReference type="GO" id="GO:0000976">
    <property type="term" value="F:transcription cis-regulatory region binding"/>
    <property type="evidence" value="ECO:0007669"/>
    <property type="project" value="TreeGrafter"/>
</dbReference>
<dbReference type="Gene3D" id="1.10.10.10">
    <property type="entry name" value="Winged helix-like DNA-binding domain superfamily/Winged helix DNA-binding domain"/>
    <property type="match status" value="1"/>
</dbReference>
<dbReference type="Gene3D" id="3.40.190.290">
    <property type="match status" value="1"/>
</dbReference>
<dbReference type="PROSITE" id="PS50931">
    <property type="entry name" value="HTH_LYSR"/>
    <property type="match status" value="1"/>
</dbReference>
<dbReference type="Proteomes" id="UP000612362">
    <property type="component" value="Unassembled WGS sequence"/>
</dbReference>
<evidence type="ECO:0000256" key="2">
    <source>
        <dbReference type="ARBA" id="ARBA00023015"/>
    </source>
</evidence>
<feature type="domain" description="HTH lysR-type" evidence="5">
    <location>
        <begin position="1"/>
        <end position="58"/>
    </location>
</feature>
<evidence type="ECO:0000313" key="7">
    <source>
        <dbReference type="Proteomes" id="UP000612362"/>
    </source>
</evidence>
<protein>
    <submittedName>
        <fullName evidence="6">LysR family transcriptional regulator</fullName>
    </submittedName>
</protein>
<gene>
    <name evidence="6" type="ORF">KSX_03250</name>
</gene>
<evidence type="ECO:0000313" key="6">
    <source>
        <dbReference type="EMBL" id="GHO42162.1"/>
    </source>
</evidence>
<proteinExistence type="inferred from homology"/>
<evidence type="ECO:0000256" key="4">
    <source>
        <dbReference type="ARBA" id="ARBA00023163"/>
    </source>
</evidence>
<dbReference type="PANTHER" id="PTHR30126">
    <property type="entry name" value="HTH-TYPE TRANSCRIPTIONAL REGULATOR"/>
    <property type="match status" value="1"/>
</dbReference>
<dbReference type="Pfam" id="PF03466">
    <property type="entry name" value="LysR_substrate"/>
    <property type="match status" value="1"/>
</dbReference>
<dbReference type="InterPro" id="IPR036390">
    <property type="entry name" value="WH_DNA-bd_sf"/>
</dbReference>
<evidence type="ECO:0000256" key="3">
    <source>
        <dbReference type="ARBA" id="ARBA00023125"/>
    </source>
</evidence>
<organism evidence="6 7">
    <name type="scientific">Ktedonospora formicarum</name>
    <dbReference type="NCBI Taxonomy" id="2778364"/>
    <lineage>
        <taxon>Bacteria</taxon>
        <taxon>Bacillati</taxon>
        <taxon>Chloroflexota</taxon>
        <taxon>Ktedonobacteria</taxon>
        <taxon>Ktedonobacterales</taxon>
        <taxon>Ktedonobacteraceae</taxon>
        <taxon>Ktedonospora</taxon>
    </lineage>
</organism>
<evidence type="ECO:0000256" key="1">
    <source>
        <dbReference type="ARBA" id="ARBA00009437"/>
    </source>
</evidence>
<dbReference type="PANTHER" id="PTHR30126:SF40">
    <property type="entry name" value="HTH-TYPE TRANSCRIPTIONAL REGULATOR GLTR"/>
    <property type="match status" value="1"/>
</dbReference>
<dbReference type="AlphaFoldDB" id="A0A8J3MMZ3"/>
<reference evidence="6" key="1">
    <citation type="submission" date="2020-10" db="EMBL/GenBank/DDBJ databases">
        <title>Taxonomic study of unclassified bacteria belonging to the class Ktedonobacteria.</title>
        <authorList>
            <person name="Yabe S."/>
            <person name="Wang C.M."/>
            <person name="Zheng Y."/>
            <person name="Sakai Y."/>
            <person name="Cavaletti L."/>
            <person name="Monciardini P."/>
            <person name="Donadio S."/>
        </authorList>
    </citation>
    <scope>NUCLEOTIDE SEQUENCE</scope>
    <source>
        <strain evidence="6">SOSP1-1</strain>
    </source>
</reference>
<keyword evidence="2" id="KW-0805">Transcription regulation</keyword>
<accession>A0A8J3MMZ3</accession>